<comment type="subcellular location">
    <subcellularLocation>
        <location evidence="1">Cell envelope</location>
    </subcellularLocation>
</comment>
<dbReference type="InterPro" id="IPR013740">
    <property type="entry name" value="Redoxin"/>
</dbReference>
<dbReference type="InterPro" id="IPR050553">
    <property type="entry name" value="Thioredoxin_ResA/DsbE_sf"/>
</dbReference>
<accession>A0ABP7UVC7</accession>
<keyword evidence="2" id="KW-0201">Cytochrome c-type biogenesis</keyword>
<proteinExistence type="predicted"/>
<evidence type="ECO:0000256" key="4">
    <source>
        <dbReference type="ARBA" id="ARBA00023284"/>
    </source>
</evidence>
<gene>
    <name evidence="6" type="ORF">GCM10022409_45710</name>
</gene>
<dbReference type="CDD" id="cd02966">
    <property type="entry name" value="TlpA_like_family"/>
    <property type="match status" value="1"/>
</dbReference>
<sequence>MKLPPSWGEATNTRPGDSVLGTIFPRFFLPFQLLSMLLTLPALALAAALRLPAPPAPVTLRGHLDHAPAGDTVYVWYDHVKAGPFRPAKAVLRPGGNFEMMLRDVKEGPASLNYARQRTVLYFTPGDQLALTLDFPRFEETVRYTGRGAAANNYLARSRYKFEFGPATADAVHLNEARTPSTTPAQMRQLADQARRQQQAFLKTYAAAHPLPPALQRQAALDIDLDWGRALLDYPGYHFATAKQVAPLPASYYNFLKELPLQKLDNQRMREPVVRFVSAYGGRLLGPGEKLSAAPGAAAKLYAQATADFGPTLTRDLAMFQLLSFEAIQGDPLTVLAAYPTFRAQTRDSTLARNMHELVRAQAALQPGQPAPGFSLRDDSGKTVSLADFKGKVVYLDFWASWCAPCIAEAPAGAELKQQFAGRDVVFLYISIDRNPDDWRKALTKHALTGPTSVHLLDEAAYNTSAGKAYQAGGIPSYWLIGRDGRIRLAHAPQPSAGTATIAAIEQALAQ</sequence>
<keyword evidence="3" id="KW-1015">Disulfide bond</keyword>
<protein>
    <recommendedName>
        <fullName evidence="5">Thioredoxin domain-containing protein</fullName>
    </recommendedName>
</protein>
<dbReference type="Gene3D" id="3.40.30.10">
    <property type="entry name" value="Glutaredoxin"/>
    <property type="match status" value="1"/>
</dbReference>
<organism evidence="6 7">
    <name type="scientific">Hymenobacter glaciei</name>
    <dbReference type="NCBI Taxonomy" id="877209"/>
    <lineage>
        <taxon>Bacteria</taxon>
        <taxon>Pseudomonadati</taxon>
        <taxon>Bacteroidota</taxon>
        <taxon>Cytophagia</taxon>
        <taxon>Cytophagales</taxon>
        <taxon>Hymenobacteraceae</taxon>
        <taxon>Hymenobacter</taxon>
    </lineage>
</organism>
<dbReference type="SUPFAM" id="SSF52833">
    <property type="entry name" value="Thioredoxin-like"/>
    <property type="match status" value="1"/>
</dbReference>
<keyword evidence="7" id="KW-1185">Reference proteome</keyword>
<dbReference type="InterPro" id="IPR036249">
    <property type="entry name" value="Thioredoxin-like_sf"/>
</dbReference>
<dbReference type="EMBL" id="BAABDK010000034">
    <property type="protein sequence ID" value="GAA4053630.1"/>
    <property type="molecule type" value="Genomic_DNA"/>
</dbReference>
<evidence type="ECO:0000256" key="1">
    <source>
        <dbReference type="ARBA" id="ARBA00004196"/>
    </source>
</evidence>
<feature type="domain" description="Thioredoxin" evidence="5">
    <location>
        <begin position="365"/>
        <end position="511"/>
    </location>
</feature>
<dbReference type="InterPro" id="IPR013766">
    <property type="entry name" value="Thioredoxin_domain"/>
</dbReference>
<reference evidence="7" key="1">
    <citation type="journal article" date="2019" name="Int. J. Syst. Evol. Microbiol.">
        <title>The Global Catalogue of Microorganisms (GCM) 10K type strain sequencing project: providing services to taxonomists for standard genome sequencing and annotation.</title>
        <authorList>
            <consortium name="The Broad Institute Genomics Platform"/>
            <consortium name="The Broad Institute Genome Sequencing Center for Infectious Disease"/>
            <person name="Wu L."/>
            <person name="Ma J."/>
        </authorList>
    </citation>
    <scope>NUCLEOTIDE SEQUENCE [LARGE SCALE GENOMIC DNA]</scope>
    <source>
        <strain evidence="7">JCM 17225</strain>
    </source>
</reference>
<dbReference type="Proteomes" id="UP001501469">
    <property type="component" value="Unassembled WGS sequence"/>
</dbReference>
<dbReference type="Pfam" id="PF08534">
    <property type="entry name" value="Redoxin"/>
    <property type="match status" value="1"/>
</dbReference>
<dbReference type="PANTHER" id="PTHR42852:SF6">
    <property type="entry name" value="THIOL:DISULFIDE INTERCHANGE PROTEIN DSBE"/>
    <property type="match status" value="1"/>
</dbReference>
<evidence type="ECO:0000256" key="2">
    <source>
        <dbReference type="ARBA" id="ARBA00022748"/>
    </source>
</evidence>
<dbReference type="PROSITE" id="PS51352">
    <property type="entry name" value="THIOREDOXIN_2"/>
    <property type="match status" value="1"/>
</dbReference>
<dbReference type="PANTHER" id="PTHR42852">
    <property type="entry name" value="THIOL:DISULFIDE INTERCHANGE PROTEIN DSBE"/>
    <property type="match status" value="1"/>
</dbReference>
<name>A0ABP7UVC7_9BACT</name>
<evidence type="ECO:0000259" key="5">
    <source>
        <dbReference type="PROSITE" id="PS51352"/>
    </source>
</evidence>
<evidence type="ECO:0000313" key="7">
    <source>
        <dbReference type="Proteomes" id="UP001501469"/>
    </source>
</evidence>
<evidence type="ECO:0000256" key="3">
    <source>
        <dbReference type="ARBA" id="ARBA00023157"/>
    </source>
</evidence>
<comment type="caution">
    <text evidence="6">The sequence shown here is derived from an EMBL/GenBank/DDBJ whole genome shotgun (WGS) entry which is preliminary data.</text>
</comment>
<evidence type="ECO:0000313" key="6">
    <source>
        <dbReference type="EMBL" id="GAA4053630.1"/>
    </source>
</evidence>
<keyword evidence="4" id="KW-0676">Redox-active center</keyword>